<dbReference type="EnsemblMetazoa" id="Aqu2.1.39500_001">
    <property type="protein sequence ID" value="Aqu2.1.39500_001"/>
    <property type="gene ID" value="Aqu2.1.39500"/>
</dbReference>
<evidence type="ECO:0000313" key="1">
    <source>
        <dbReference type="EnsemblMetazoa" id="Aqu2.1.39500_001"/>
    </source>
</evidence>
<accession>A0A1X7VGR7</accession>
<dbReference type="AlphaFoldDB" id="A0A1X7VGR7"/>
<protein>
    <submittedName>
        <fullName evidence="1">Uncharacterized protein</fullName>
    </submittedName>
</protein>
<name>A0A1X7VGR7_AMPQE</name>
<sequence length="60" mass="6885">DFLNIVILQRGVLGEVEQYYVKKNIKCVECLIITSSYGLKMLLLSVSIVQKKPVHSYKIE</sequence>
<reference evidence="1" key="1">
    <citation type="submission" date="2017-05" db="UniProtKB">
        <authorList>
            <consortium name="EnsemblMetazoa"/>
        </authorList>
    </citation>
    <scope>IDENTIFICATION</scope>
</reference>
<proteinExistence type="predicted"/>
<dbReference type="InParanoid" id="A0A1X7VGR7"/>
<organism evidence="1">
    <name type="scientific">Amphimedon queenslandica</name>
    <name type="common">Sponge</name>
    <dbReference type="NCBI Taxonomy" id="400682"/>
    <lineage>
        <taxon>Eukaryota</taxon>
        <taxon>Metazoa</taxon>
        <taxon>Porifera</taxon>
        <taxon>Demospongiae</taxon>
        <taxon>Heteroscleromorpha</taxon>
        <taxon>Haplosclerida</taxon>
        <taxon>Niphatidae</taxon>
        <taxon>Amphimedon</taxon>
    </lineage>
</organism>